<organism evidence="1 2">
    <name type="scientific">Algoriella xinjiangensis</name>
    <dbReference type="NCBI Taxonomy" id="684065"/>
    <lineage>
        <taxon>Bacteria</taxon>
        <taxon>Pseudomonadati</taxon>
        <taxon>Bacteroidota</taxon>
        <taxon>Flavobacteriia</taxon>
        <taxon>Flavobacteriales</taxon>
        <taxon>Weeksellaceae</taxon>
        <taxon>Algoriella</taxon>
    </lineage>
</organism>
<reference evidence="2" key="1">
    <citation type="submission" date="2016-10" db="EMBL/GenBank/DDBJ databases">
        <authorList>
            <person name="Varghese N."/>
            <person name="Submissions S."/>
        </authorList>
    </citation>
    <scope>NUCLEOTIDE SEQUENCE [LARGE SCALE GENOMIC DNA]</scope>
    <source>
        <strain evidence="2">XJ109</strain>
    </source>
</reference>
<dbReference type="EMBL" id="FOUZ01000025">
    <property type="protein sequence ID" value="SFN71742.1"/>
    <property type="molecule type" value="Genomic_DNA"/>
</dbReference>
<dbReference type="Proteomes" id="UP000199149">
    <property type="component" value="Unassembled WGS sequence"/>
</dbReference>
<protein>
    <submittedName>
        <fullName evidence="1">Uncharacterized protein</fullName>
    </submittedName>
</protein>
<dbReference type="OrthoDB" id="799937at2"/>
<evidence type="ECO:0000313" key="2">
    <source>
        <dbReference type="Proteomes" id="UP000199149"/>
    </source>
</evidence>
<name>A0A1I5BAK5_9FLAO</name>
<dbReference type="RefSeq" id="WP_092910631.1">
    <property type="nucleotide sequence ID" value="NZ_FOUZ01000025.1"/>
</dbReference>
<proteinExistence type="predicted"/>
<dbReference type="AlphaFoldDB" id="A0A1I5BAK5"/>
<gene>
    <name evidence="1" type="ORF">SAMN05421738_1252</name>
</gene>
<keyword evidence="2" id="KW-1185">Reference proteome</keyword>
<sequence>MSDNYKDIHIGSVIQKAVVESEIEIGRICNFINCDERRIKKMYESKILDTEILLKWSKLLEYDFFRLYSQHLILYASIAADKPKDSIKKQTSLQQFRKNIYTKEIIEFILEQLETKQMTKIEIMDRYRIPKTTLYKWISKYTK</sequence>
<dbReference type="STRING" id="684065.SAMN05421738_1252"/>
<evidence type="ECO:0000313" key="1">
    <source>
        <dbReference type="EMBL" id="SFN71742.1"/>
    </source>
</evidence>
<accession>A0A1I5BAK5</accession>